<dbReference type="RefSeq" id="WP_150031422.1">
    <property type="nucleotide sequence ID" value="NZ_VWSH01000001.1"/>
</dbReference>
<dbReference type="SUPFAM" id="SSF51735">
    <property type="entry name" value="NAD(P)-binding Rossmann-fold domains"/>
    <property type="match status" value="1"/>
</dbReference>
<sequence>MAAIRFENKWVLITGASSGLGYEMALQLAFSHKANLILVARRAEKLQELKETIESKSASKVKTITADLSNLDDIDRVIKISLEDDNLFGAILNAGITYFGSHMELKWNDFEMMLQTNVTGMVRMTTGLTEYFERTQHPGGIMIVSSMAAVLPTPYQAAYSGTKGFMLNFITALSHEITNKNFSYTVYLPGGMQTEMTNNDKFSPLKSWLMPVKQAAAEGINAFRKRKATYVPGMTNKLGAIMSGIIPKGIIIRGMAKTYGNALKK</sequence>
<comment type="similarity">
    <text evidence="1">Belongs to the short-chain dehydrogenases/reductases (SDR) family.</text>
</comment>
<keyword evidence="2" id="KW-0560">Oxidoreductase</keyword>
<accession>A0A5M6CV10</accession>
<evidence type="ECO:0000256" key="1">
    <source>
        <dbReference type="ARBA" id="ARBA00006484"/>
    </source>
</evidence>
<dbReference type="InterPro" id="IPR036291">
    <property type="entry name" value="NAD(P)-bd_dom_sf"/>
</dbReference>
<gene>
    <name evidence="3" type="ORF">F0919_04010</name>
</gene>
<proteinExistence type="inferred from homology"/>
<reference evidence="3 4" key="1">
    <citation type="submission" date="2019-09" db="EMBL/GenBank/DDBJ databases">
        <title>Genome sequence and assembly of Taibaiella sp.</title>
        <authorList>
            <person name="Chhetri G."/>
        </authorList>
    </citation>
    <scope>NUCLEOTIDE SEQUENCE [LARGE SCALE GENOMIC DNA]</scope>
    <source>
        <strain evidence="3 4">KVB11</strain>
    </source>
</reference>
<keyword evidence="4" id="KW-1185">Reference proteome</keyword>
<dbReference type="AlphaFoldDB" id="A0A5M6CV10"/>
<dbReference type="PANTHER" id="PTHR42901:SF1">
    <property type="entry name" value="ALCOHOL DEHYDROGENASE"/>
    <property type="match status" value="1"/>
</dbReference>
<dbReference type="PANTHER" id="PTHR42901">
    <property type="entry name" value="ALCOHOL DEHYDROGENASE"/>
    <property type="match status" value="1"/>
</dbReference>
<dbReference type="Pfam" id="PF00106">
    <property type="entry name" value="adh_short"/>
    <property type="match status" value="1"/>
</dbReference>
<dbReference type="InterPro" id="IPR002347">
    <property type="entry name" value="SDR_fam"/>
</dbReference>
<dbReference type="PIRSF" id="PIRSF000126">
    <property type="entry name" value="11-beta-HSD1"/>
    <property type="match status" value="1"/>
</dbReference>
<dbReference type="Proteomes" id="UP000323632">
    <property type="component" value="Unassembled WGS sequence"/>
</dbReference>
<dbReference type="PROSITE" id="PS00061">
    <property type="entry name" value="ADH_SHORT"/>
    <property type="match status" value="1"/>
</dbReference>
<name>A0A5M6CV10_9BACT</name>
<dbReference type="GO" id="GO:0016491">
    <property type="term" value="F:oxidoreductase activity"/>
    <property type="evidence" value="ECO:0007669"/>
    <property type="project" value="UniProtKB-KW"/>
</dbReference>
<dbReference type="Gene3D" id="3.40.50.720">
    <property type="entry name" value="NAD(P)-binding Rossmann-like Domain"/>
    <property type="match status" value="1"/>
</dbReference>
<evidence type="ECO:0000313" key="4">
    <source>
        <dbReference type="Proteomes" id="UP000323632"/>
    </source>
</evidence>
<dbReference type="InterPro" id="IPR020904">
    <property type="entry name" value="Sc_DH/Rdtase_CS"/>
</dbReference>
<dbReference type="PRINTS" id="PR00081">
    <property type="entry name" value="GDHRDH"/>
</dbReference>
<evidence type="ECO:0000256" key="2">
    <source>
        <dbReference type="ARBA" id="ARBA00023002"/>
    </source>
</evidence>
<dbReference type="EMBL" id="VWSH01000001">
    <property type="protein sequence ID" value="KAA5536845.1"/>
    <property type="molecule type" value="Genomic_DNA"/>
</dbReference>
<organism evidence="3 4">
    <name type="scientific">Taibaiella lutea</name>
    <dbReference type="NCBI Taxonomy" id="2608001"/>
    <lineage>
        <taxon>Bacteria</taxon>
        <taxon>Pseudomonadati</taxon>
        <taxon>Bacteroidota</taxon>
        <taxon>Chitinophagia</taxon>
        <taxon>Chitinophagales</taxon>
        <taxon>Chitinophagaceae</taxon>
        <taxon>Taibaiella</taxon>
    </lineage>
</organism>
<protein>
    <submittedName>
        <fullName evidence="3">SDR family NAD(P)-dependent oxidoreductase</fullName>
    </submittedName>
</protein>
<comment type="caution">
    <text evidence="3">The sequence shown here is derived from an EMBL/GenBank/DDBJ whole genome shotgun (WGS) entry which is preliminary data.</text>
</comment>
<evidence type="ECO:0000313" key="3">
    <source>
        <dbReference type="EMBL" id="KAA5536845.1"/>
    </source>
</evidence>